<sequence>MDMIELAREIGRELQKDESYLNMQLARQASDEDQALQDAIGEFNLKRMAINNEAQKEDRDEETLKRLNEEFRAVYAKIMQNENMQRYNDAKTELDAKVQRLTAIITMCAEGEDPETCDYDAASCGGNCASCAGCH</sequence>
<dbReference type="InterPro" id="IPR010368">
    <property type="entry name" value="Com_YlbF"/>
</dbReference>
<name>A0ABT1S268_9FIRM</name>
<dbReference type="InterPro" id="IPR023378">
    <property type="entry name" value="YheA/YmcA-like_dom_sf"/>
</dbReference>
<keyword evidence="3" id="KW-1185">Reference proteome</keyword>
<proteinExistence type="predicted"/>
<comment type="caution">
    <text evidence="2">The sequence shown here is derived from an EMBL/GenBank/DDBJ whole genome shotgun (WGS) entry which is preliminary data.</text>
</comment>
<evidence type="ECO:0000313" key="2">
    <source>
        <dbReference type="EMBL" id="MCQ4841036.1"/>
    </source>
</evidence>
<accession>A0ABT1S268</accession>
<evidence type="ECO:0000313" key="3">
    <source>
        <dbReference type="Proteomes" id="UP001524473"/>
    </source>
</evidence>
<dbReference type="RefSeq" id="WP_066867868.1">
    <property type="nucleotide sequence ID" value="NZ_CABKVV010000014.1"/>
</dbReference>
<evidence type="ECO:0000256" key="1">
    <source>
        <dbReference type="SAM" id="Coils"/>
    </source>
</evidence>
<organism evidence="2 3">
    <name type="scientific">Neglectibacter timonensis</name>
    <dbReference type="NCBI Taxonomy" id="1776382"/>
    <lineage>
        <taxon>Bacteria</taxon>
        <taxon>Bacillati</taxon>
        <taxon>Bacillota</taxon>
        <taxon>Clostridia</taxon>
        <taxon>Eubacteriales</taxon>
        <taxon>Oscillospiraceae</taxon>
        <taxon>Neglectibacter</taxon>
    </lineage>
</organism>
<protein>
    <submittedName>
        <fullName evidence="2">YlbF family regulator</fullName>
    </submittedName>
</protein>
<dbReference type="SUPFAM" id="SSF158622">
    <property type="entry name" value="YheA/YmcA-like"/>
    <property type="match status" value="1"/>
</dbReference>
<keyword evidence="1" id="KW-0175">Coiled coil</keyword>
<dbReference type="Pfam" id="PF06133">
    <property type="entry name" value="Com_YlbF"/>
    <property type="match status" value="1"/>
</dbReference>
<feature type="coiled-coil region" evidence="1">
    <location>
        <begin position="50"/>
        <end position="104"/>
    </location>
</feature>
<dbReference type="Proteomes" id="UP001524473">
    <property type="component" value="Unassembled WGS sequence"/>
</dbReference>
<dbReference type="Gene3D" id="1.20.1500.10">
    <property type="entry name" value="YheA/YmcA-like"/>
    <property type="match status" value="1"/>
</dbReference>
<dbReference type="GeneID" id="90533237"/>
<reference evidence="2 3" key="1">
    <citation type="submission" date="2022-06" db="EMBL/GenBank/DDBJ databases">
        <title>Isolation of gut microbiota from human fecal samples.</title>
        <authorList>
            <person name="Pamer E.G."/>
            <person name="Barat B."/>
            <person name="Waligurski E."/>
            <person name="Medina S."/>
            <person name="Paddock L."/>
            <person name="Mostad J."/>
        </authorList>
    </citation>
    <scope>NUCLEOTIDE SEQUENCE [LARGE SCALE GENOMIC DNA]</scope>
    <source>
        <strain evidence="2 3">DFI.9.73</strain>
    </source>
</reference>
<gene>
    <name evidence="2" type="ORF">NE695_14060</name>
</gene>
<dbReference type="EMBL" id="JANFZH010000036">
    <property type="protein sequence ID" value="MCQ4841036.1"/>
    <property type="molecule type" value="Genomic_DNA"/>
</dbReference>